<protein>
    <recommendedName>
        <fullName evidence="5">RING-type E3 ubiquitin transferase</fullName>
        <ecNumber evidence="5">2.3.2.27</ecNumber>
    </recommendedName>
</protein>
<keyword evidence="16 19" id="KW-0472">Membrane</keyword>
<keyword evidence="11" id="KW-0732">Signal</keyword>
<dbReference type="Proteomes" id="UP001318040">
    <property type="component" value="Chromosome 84"/>
</dbReference>
<name>A0AAJ7SJL1_PETMA</name>
<comment type="similarity">
    <text evidence="4">Belongs to the ZNRF3 family.</text>
</comment>
<keyword evidence="13" id="KW-0833">Ubl conjugation pathway</keyword>
<keyword evidence="7" id="KW-0808">Transferase</keyword>
<evidence type="ECO:0000256" key="17">
    <source>
        <dbReference type="PROSITE-ProRule" id="PRU00175"/>
    </source>
</evidence>
<keyword evidence="12 17" id="KW-0863">Zinc-finger</keyword>
<evidence type="ECO:0000256" key="13">
    <source>
        <dbReference type="ARBA" id="ARBA00022786"/>
    </source>
</evidence>
<evidence type="ECO:0000256" key="12">
    <source>
        <dbReference type="ARBA" id="ARBA00022771"/>
    </source>
</evidence>
<dbReference type="InterPro" id="IPR001841">
    <property type="entry name" value="Znf_RING"/>
</dbReference>
<feature type="region of interest" description="Disordered" evidence="18">
    <location>
        <begin position="261"/>
        <end position="319"/>
    </location>
</feature>
<feature type="compositionally biased region" description="Gly residues" evidence="18">
    <location>
        <begin position="183"/>
        <end position="193"/>
    </location>
</feature>
<evidence type="ECO:0000256" key="15">
    <source>
        <dbReference type="ARBA" id="ARBA00022989"/>
    </source>
</evidence>
<feature type="region of interest" description="Disordered" evidence="18">
    <location>
        <begin position="171"/>
        <end position="208"/>
    </location>
</feature>
<dbReference type="SMART" id="SM00184">
    <property type="entry name" value="RING"/>
    <property type="match status" value="1"/>
</dbReference>
<feature type="transmembrane region" description="Helical" evidence="19">
    <location>
        <begin position="120"/>
        <end position="139"/>
    </location>
</feature>
<keyword evidence="21" id="KW-1185">Reference proteome</keyword>
<evidence type="ECO:0000256" key="1">
    <source>
        <dbReference type="ARBA" id="ARBA00000900"/>
    </source>
</evidence>
<sequence>MHPLGLCNSNGDDVLYEFGWVGVIKLEPRHSDPHPCQSILNKAKRAMERGATAVIFDVTDNAAAAEQLNEEGVEPLPRPVVCVRGGEAVKVMRVVQTERRARARIVPRTPPAGGTDYVDVAIFVSLFLVVALVCLLLLVKVKLAQRRSRTTQARLTEAAIRKMETLKYRPRPRRGRGVRGRDPGGGGGGGGVATPGRADTPSTAGSTSDCAICLDRYVEGEELRVVPCLHRFHRRCVDPWLSHHHTCPQCRLNILEHGAFADAPPAAPPSSPPWPPTPRDPSDLGGPRGGPPLGAPRSGGNRRQQRRRRRRRRHDVGYR</sequence>
<keyword evidence="10" id="KW-0479">Metal-binding</keyword>
<comment type="subcellular location">
    <subcellularLocation>
        <location evidence="2">Cell membrane</location>
        <topology evidence="2">Single-pass type I membrane protein</topology>
    </subcellularLocation>
</comment>
<dbReference type="Pfam" id="PF13639">
    <property type="entry name" value="zf-RING_2"/>
    <property type="match status" value="1"/>
</dbReference>
<comment type="catalytic activity">
    <reaction evidence="1">
        <text>S-ubiquitinyl-[E2 ubiquitin-conjugating enzyme]-L-cysteine + [acceptor protein]-L-lysine = [E2 ubiquitin-conjugating enzyme]-L-cysteine + N(6)-ubiquitinyl-[acceptor protein]-L-lysine.</text>
        <dbReference type="EC" id="2.3.2.27"/>
    </reaction>
</comment>
<dbReference type="PANTHER" id="PTHR16200">
    <property type="entry name" value="RING ZINC FINGER"/>
    <property type="match status" value="1"/>
</dbReference>
<evidence type="ECO:0000256" key="14">
    <source>
        <dbReference type="ARBA" id="ARBA00022833"/>
    </source>
</evidence>
<evidence type="ECO:0000256" key="2">
    <source>
        <dbReference type="ARBA" id="ARBA00004251"/>
    </source>
</evidence>
<proteinExistence type="inferred from homology"/>
<keyword evidence="14" id="KW-0862">Zinc</keyword>
<evidence type="ECO:0000313" key="21">
    <source>
        <dbReference type="Proteomes" id="UP001318040"/>
    </source>
</evidence>
<dbReference type="PROSITE" id="PS50089">
    <property type="entry name" value="ZF_RING_2"/>
    <property type="match status" value="1"/>
</dbReference>
<feature type="compositionally biased region" description="Basic residues" evidence="18">
    <location>
        <begin position="303"/>
        <end position="319"/>
    </location>
</feature>
<dbReference type="KEGG" id="pmrn:116936856"/>
<evidence type="ECO:0000256" key="7">
    <source>
        <dbReference type="ARBA" id="ARBA00022679"/>
    </source>
</evidence>
<dbReference type="GO" id="GO:0016055">
    <property type="term" value="P:Wnt signaling pathway"/>
    <property type="evidence" value="ECO:0007669"/>
    <property type="project" value="UniProtKB-KW"/>
</dbReference>
<keyword evidence="15 19" id="KW-1133">Transmembrane helix</keyword>
<evidence type="ECO:0000256" key="16">
    <source>
        <dbReference type="ARBA" id="ARBA00023136"/>
    </source>
</evidence>
<keyword evidence="9 19" id="KW-0812">Transmembrane</keyword>
<evidence type="ECO:0000256" key="4">
    <source>
        <dbReference type="ARBA" id="ARBA00008759"/>
    </source>
</evidence>
<keyword evidence="6" id="KW-1003">Cell membrane</keyword>
<evidence type="ECO:0000256" key="10">
    <source>
        <dbReference type="ARBA" id="ARBA00022723"/>
    </source>
</evidence>
<dbReference type="SUPFAM" id="SSF57850">
    <property type="entry name" value="RING/U-box"/>
    <property type="match status" value="1"/>
</dbReference>
<evidence type="ECO:0000313" key="22">
    <source>
        <dbReference type="RefSeq" id="XP_032799890.1"/>
    </source>
</evidence>
<dbReference type="GO" id="GO:0061630">
    <property type="term" value="F:ubiquitin protein ligase activity"/>
    <property type="evidence" value="ECO:0007669"/>
    <property type="project" value="UniProtKB-EC"/>
</dbReference>
<dbReference type="Gene3D" id="3.50.30.30">
    <property type="match status" value="1"/>
</dbReference>
<evidence type="ECO:0000256" key="3">
    <source>
        <dbReference type="ARBA" id="ARBA00004906"/>
    </source>
</evidence>
<dbReference type="GO" id="GO:0008270">
    <property type="term" value="F:zinc ion binding"/>
    <property type="evidence" value="ECO:0007669"/>
    <property type="project" value="UniProtKB-KW"/>
</dbReference>
<evidence type="ECO:0000256" key="19">
    <source>
        <dbReference type="SAM" id="Phobius"/>
    </source>
</evidence>
<keyword evidence="8" id="KW-0879">Wnt signaling pathway</keyword>
<evidence type="ECO:0000256" key="9">
    <source>
        <dbReference type="ARBA" id="ARBA00022692"/>
    </source>
</evidence>
<dbReference type="Pfam" id="PF18212">
    <property type="entry name" value="ZNRF_3_ecto"/>
    <property type="match status" value="1"/>
</dbReference>
<evidence type="ECO:0000256" key="5">
    <source>
        <dbReference type="ARBA" id="ARBA00012483"/>
    </source>
</evidence>
<evidence type="ECO:0000256" key="11">
    <source>
        <dbReference type="ARBA" id="ARBA00022729"/>
    </source>
</evidence>
<dbReference type="InterPro" id="IPR013083">
    <property type="entry name" value="Znf_RING/FYVE/PHD"/>
</dbReference>
<evidence type="ECO:0000256" key="8">
    <source>
        <dbReference type="ARBA" id="ARBA00022687"/>
    </source>
</evidence>
<dbReference type="InterPro" id="IPR051073">
    <property type="entry name" value="ZNRF3_Arkadia_E3_ligases"/>
</dbReference>
<reference evidence="22" key="1">
    <citation type="submission" date="2025-08" db="UniProtKB">
        <authorList>
            <consortium name="RefSeq"/>
        </authorList>
    </citation>
    <scope>IDENTIFICATION</scope>
    <source>
        <tissue evidence="22">Sperm</tissue>
    </source>
</reference>
<dbReference type="RefSeq" id="XP_032799890.1">
    <property type="nucleotide sequence ID" value="XM_032943999.1"/>
</dbReference>
<feature type="domain" description="RING-type" evidence="20">
    <location>
        <begin position="210"/>
        <end position="251"/>
    </location>
</feature>
<organism evidence="21 22">
    <name type="scientific">Petromyzon marinus</name>
    <name type="common">Sea lamprey</name>
    <dbReference type="NCBI Taxonomy" id="7757"/>
    <lineage>
        <taxon>Eukaryota</taxon>
        <taxon>Metazoa</taxon>
        <taxon>Chordata</taxon>
        <taxon>Craniata</taxon>
        <taxon>Vertebrata</taxon>
        <taxon>Cyclostomata</taxon>
        <taxon>Hyperoartia</taxon>
        <taxon>Petromyzontiformes</taxon>
        <taxon>Petromyzontidae</taxon>
        <taxon>Petromyzon</taxon>
    </lineage>
</organism>
<dbReference type="EC" id="2.3.2.27" evidence="5"/>
<evidence type="ECO:0000259" key="20">
    <source>
        <dbReference type="PROSITE" id="PS50089"/>
    </source>
</evidence>
<gene>
    <name evidence="22" type="primary">LOC116936856</name>
</gene>
<evidence type="ECO:0000256" key="18">
    <source>
        <dbReference type="SAM" id="MobiDB-lite"/>
    </source>
</evidence>
<dbReference type="Gene3D" id="3.30.40.10">
    <property type="entry name" value="Zinc/RING finger domain, C3HC4 (zinc finger)"/>
    <property type="match status" value="1"/>
</dbReference>
<feature type="compositionally biased region" description="Pro residues" evidence="18">
    <location>
        <begin position="265"/>
        <end position="279"/>
    </location>
</feature>
<accession>A0AAJ7SJL1</accession>
<comment type="pathway">
    <text evidence="3">Protein modification; protein ubiquitination.</text>
</comment>
<dbReference type="InterPro" id="IPR040700">
    <property type="entry name" value="ZNRF-3_ecto"/>
</dbReference>
<dbReference type="AlphaFoldDB" id="A0AAJ7SJL1"/>
<dbReference type="GO" id="GO:0005886">
    <property type="term" value="C:plasma membrane"/>
    <property type="evidence" value="ECO:0007669"/>
    <property type="project" value="UniProtKB-SubCell"/>
</dbReference>
<evidence type="ECO:0000256" key="6">
    <source>
        <dbReference type="ARBA" id="ARBA00022475"/>
    </source>
</evidence>
<dbReference type="GO" id="GO:0030178">
    <property type="term" value="P:negative regulation of Wnt signaling pathway"/>
    <property type="evidence" value="ECO:0007669"/>
    <property type="project" value="UniProtKB-ARBA"/>
</dbReference>